<protein>
    <submittedName>
        <fullName evidence="1">Uncharacterized protein</fullName>
    </submittedName>
</protein>
<keyword evidence="2" id="KW-1185">Reference proteome</keyword>
<dbReference type="Proteomes" id="UP000244342">
    <property type="component" value="Segment"/>
</dbReference>
<evidence type="ECO:0000313" key="2">
    <source>
        <dbReference type="Proteomes" id="UP000244342"/>
    </source>
</evidence>
<organism evidence="1 2">
    <name type="scientific">Aeromonas phage AhSzw-1</name>
    <dbReference type="NCBI Taxonomy" id="2138299"/>
    <lineage>
        <taxon>Viruses</taxon>
        <taxon>Duplodnaviria</taxon>
        <taxon>Heunggongvirae</taxon>
        <taxon>Uroviricota</taxon>
        <taxon>Caudoviricetes</taxon>
        <taxon>Demerecviridae</taxon>
        <taxon>Shenzhenvirus</taxon>
        <taxon>Shenzhenvirus AhSzw1</taxon>
    </lineage>
</organism>
<sequence>MGKDALLIFTGETMVKLTKEELDELFVYDETSSTCLRWKDGNEYGATGAAGKHDKLGNPFLFIYGQRVSIALIVWIMRGRTLHAQKALAPRDGNLANVRIGNLQEVVLYQTPL</sequence>
<name>A0A2R4AM19_9CAUD</name>
<evidence type="ECO:0000313" key="1">
    <source>
        <dbReference type="EMBL" id="AVR76109.1"/>
    </source>
</evidence>
<accession>A0A2R4AM19</accession>
<dbReference type="EMBL" id="MG676225">
    <property type="protein sequence ID" value="AVR76109.1"/>
    <property type="molecule type" value="Genomic_DNA"/>
</dbReference>
<gene>
    <name evidence="1" type="ORF">AhSzw1_73</name>
</gene>
<proteinExistence type="predicted"/>
<reference evidence="2" key="1">
    <citation type="submission" date="2017-12" db="EMBL/GenBank/DDBJ databases">
        <title>Genomic characterization of T5-related Aeromonas hydrophila phages AhSzq-1 and AhSzw-1 and proposal to be two new species.</title>
        <authorList>
            <person name="Yuan S."/>
            <person name="Chen L."/>
            <person name="Ma Y."/>
        </authorList>
    </citation>
    <scope>NUCLEOTIDE SEQUENCE [LARGE SCALE GENOMIC DNA]</scope>
</reference>